<organism evidence="2 3">
    <name type="scientific">Dissostichus mawsoni</name>
    <name type="common">Antarctic cod</name>
    <dbReference type="NCBI Taxonomy" id="36200"/>
    <lineage>
        <taxon>Eukaryota</taxon>
        <taxon>Metazoa</taxon>
        <taxon>Chordata</taxon>
        <taxon>Craniata</taxon>
        <taxon>Vertebrata</taxon>
        <taxon>Euteleostomi</taxon>
        <taxon>Actinopterygii</taxon>
        <taxon>Neopterygii</taxon>
        <taxon>Teleostei</taxon>
        <taxon>Neoteleostei</taxon>
        <taxon>Acanthomorphata</taxon>
        <taxon>Eupercaria</taxon>
        <taxon>Perciformes</taxon>
        <taxon>Notothenioidei</taxon>
        <taxon>Nototheniidae</taxon>
        <taxon>Dissostichus</taxon>
    </lineage>
</organism>
<dbReference type="AlphaFoldDB" id="A0A7J5XK96"/>
<protein>
    <submittedName>
        <fullName evidence="2">Uncharacterized protein</fullName>
    </submittedName>
</protein>
<feature type="compositionally biased region" description="Gly residues" evidence="1">
    <location>
        <begin position="52"/>
        <end position="61"/>
    </location>
</feature>
<gene>
    <name evidence="2" type="ORF">F7725_004864</name>
</gene>
<proteinExistence type="predicted"/>
<dbReference type="EMBL" id="JAAKFY010000023">
    <property type="protein sequence ID" value="KAF3837400.1"/>
    <property type="molecule type" value="Genomic_DNA"/>
</dbReference>
<keyword evidence="3" id="KW-1185">Reference proteome</keyword>
<accession>A0A7J5XK96</accession>
<dbReference type="OrthoDB" id="10069885at2759"/>
<evidence type="ECO:0000313" key="2">
    <source>
        <dbReference type="EMBL" id="KAF3837400.1"/>
    </source>
</evidence>
<name>A0A7J5XK96_DISMA</name>
<evidence type="ECO:0000313" key="3">
    <source>
        <dbReference type="Proteomes" id="UP000518266"/>
    </source>
</evidence>
<reference evidence="2 3" key="1">
    <citation type="submission" date="2020-03" db="EMBL/GenBank/DDBJ databases">
        <title>Dissostichus mawsoni Genome sequencing and assembly.</title>
        <authorList>
            <person name="Park H."/>
        </authorList>
    </citation>
    <scope>NUCLEOTIDE SEQUENCE [LARGE SCALE GENOMIC DNA]</scope>
    <source>
        <strain evidence="2">DM0001</strain>
        <tissue evidence="2">Muscle</tissue>
    </source>
</reference>
<feature type="region of interest" description="Disordered" evidence="1">
    <location>
        <begin position="1"/>
        <end position="71"/>
    </location>
</feature>
<evidence type="ECO:0000256" key="1">
    <source>
        <dbReference type="SAM" id="MobiDB-lite"/>
    </source>
</evidence>
<dbReference type="Proteomes" id="UP000518266">
    <property type="component" value="Unassembled WGS sequence"/>
</dbReference>
<sequence length="127" mass="13314">MGFPGLPGRPGSSGFPGEKGQPGGQGDRGYPGSPGLPSPPFRSEFVEKGEPGNNGGSGLPGFPGPRGDKGFPGNLVVRVFLDFLVTPNRAKDSLEYLVTPGNQVHQDTPDQRENLVLWDSPACLDRG</sequence>
<comment type="caution">
    <text evidence="2">The sequence shown here is derived from an EMBL/GenBank/DDBJ whole genome shotgun (WGS) entry which is preliminary data.</text>
</comment>
<feature type="compositionally biased region" description="Gly residues" evidence="1">
    <location>
        <begin position="20"/>
        <end position="29"/>
    </location>
</feature>